<reference evidence="2 3" key="1">
    <citation type="submission" date="2019-03" db="EMBL/GenBank/DDBJ databases">
        <title>Single cell metagenomics reveals metabolic interactions within the superorganism composed of flagellate Streblomastix strix and complex community of Bacteroidetes bacteria on its surface.</title>
        <authorList>
            <person name="Treitli S.C."/>
            <person name="Kolisko M."/>
            <person name="Husnik F."/>
            <person name="Keeling P."/>
            <person name="Hampl V."/>
        </authorList>
    </citation>
    <scope>NUCLEOTIDE SEQUENCE [LARGE SCALE GENOMIC DNA]</scope>
    <source>
        <strain evidence="2">ST1C</strain>
    </source>
</reference>
<comment type="caution">
    <text evidence="2">The sequence shown here is derived from an EMBL/GenBank/DDBJ whole genome shotgun (WGS) entry which is preliminary data.</text>
</comment>
<feature type="non-terminal residue" evidence="2">
    <location>
        <position position="205"/>
    </location>
</feature>
<sequence length="205" mass="23538">MSQEIPHERGNVENQDVHTSSWDDSPDSEEDIPQRLKNKTRRDGSSNQKKQEISIQSSHELDQDFSFDGMNHEDVEKEKGLIMQERQRKKIEQLHLNESEEEKPRNKIRGINLLLQQMDNAAQDDKNDTVAEGIKYIFSPWKAPLLSQDDEVSGLDEKVNENTQNINIPKSLVPLEESALMRSDPFVIPEEASYEDVENSPVGLQ</sequence>
<feature type="compositionally biased region" description="Basic and acidic residues" evidence="1">
    <location>
        <begin position="70"/>
        <end position="80"/>
    </location>
</feature>
<dbReference type="Proteomes" id="UP000324800">
    <property type="component" value="Unassembled WGS sequence"/>
</dbReference>
<accession>A0A5J4S8S1</accession>
<gene>
    <name evidence="2" type="ORF">EZS28_052381</name>
</gene>
<feature type="compositionally biased region" description="Basic and acidic residues" evidence="1">
    <location>
        <begin position="1"/>
        <end position="11"/>
    </location>
</feature>
<feature type="region of interest" description="Disordered" evidence="1">
    <location>
        <begin position="1"/>
        <end position="86"/>
    </location>
</feature>
<dbReference type="AlphaFoldDB" id="A0A5J4S8S1"/>
<evidence type="ECO:0000313" key="2">
    <source>
        <dbReference type="EMBL" id="KAA6342549.1"/>
    </source>
</evidence>
<protein>
    <submittedName>
        <fullName evidence="2">Uncharacterized protein</fullName>
    </submittedName>
</protein>
<evidence type="ECO:0000313" key="3">
    <source>
        <dbReference type="Proteomes" id="UP000324800"/>
    </source>
</evidence>
<name>A0A5J4S8S1_9EUKA</name>
<dbReference type="EMBL" id="SNRW01040628">
    <property type="protein sequence ID" value="KAA6342549.1"/>
    <property type="molecule type" value="Genomic_DNA"/>
</dbReference>
<proteinExistence type="predicted"/>
<organism evidence="2 3">
    <name type="scientific">Streblomastix strix</name>
    <dbReference type="NCBI Taxonomy" id="222440"/>
    <lineage>
        <taxon>Eukaryota</taxon>
        <taxon>Metamonada</taxon>
        <taxon>Preaxostyla</taxon>
        <taxon>Oxymonadida</taxon>
        <taxon>Streblomastigidae</taxon>
        <taxon>Streblomastix</taxon>
    </lineage>
</organism>
<evidence type="ECO:0000256" key="1">
    <source>
        <dbReference type="SAM" id="MobiDB-lite"/>
    </source>
</evidence>
<feature type="compositionally biased region" description="Basic and acidic residues" evidence="1">
    <location>
        <begin position="41"/>
        <end position="52"/>
    </location>
</feature>